<dbReference type="PANTHER" id="PTHR28008">
    <property type="entry name" value="DOMAIN PROTEIN, PUTATIVE (AFU_ORTHOLOGUE AFUA_3G10980)-RELATED"/>
    <property type="match status" value="1"/>
</dbReference>
<feature type="domain" description="VanZ-like" evidence="1">
    <location>
        <begin position="39"/>
        <end position="118"/>
    </location>
</feature>
<dbReference type="InterPro" id="IPR006976">
    <property type="entry name" value="VanZ-like"/>
</dbReference>
<sequence length="134" mass="14332">MISILSWPAWARRVPAALYTIALFYGGCADIGLPTMPEVPFDKITHFGAFLGLEWLLELALAEAAAAPRRRAAVTMSAGAGGLLELAQAALPYRSAEWLDLLADSLGALAGAWLLMLLVRWRTPGAAEASRELP</sequence>
<dbReference type="Proteomes" id="UP000238348">
    <property type="component" value="Chromosome"/>
</dbReference>
<dbReference type="EMBL" id="CP012673">
    <property type="protein sequence ID" value="AUX42514.1"/>
    <property type="molecule type" value="Genomic_DNA"/>
</dbReference>
<reference evidence="2 3" key="1">
    <citation type="submission" date="2015-09" db="EMBL/GenBank/DDBJ databases">
        <title>Sorangium comparison.</title>
        <authorList>
            <person name="Zaburannyi N."/>
            <person name="Bunk B."/>
            <person name="Overmann J."/>
            <person name="Mueller R."/>
        </authorList>
    </citation>
    <scope>NUCLEOTIDE SEQUENCE [LARGE SCALE GENOMIC DNA]</scope>
    <source>
        <strain evidence="2 3">So ce26</strain>
    </source>
</reference>
<dbReference type="NCBIfam" id="NF037970">
    <property type="entry name" value="vanZ_1"/>
    <property type="match status" value="1"/>
</dbReference>
<evidence type="ECO:0000313" key="3">
    <source>
        <dbReference type="Proteomes" id="UP000238348"/>
    </source>
</evidence>
<evidence type="ECO:0000259" key="1">
    <source>
        <dbReference type="Pfam" id="PF04892"/>
    </source>
</evidence>
<dbReference type="Pfam" id="PF04892">
    <property type="entry name" value="VanZ"/>
    <property type="match status" value="1"/>
</dbReference>
<proteinExistence type="predicted"/>
<accession>A0A2L0ETA8</accession>
<dbReference type="AlphaFoldDB" id="A0A2L0ETA8"/>
<dbReference type="PANTHER" id="PTHR28008:SF1">
    <property type="entry name" value="DOMAIN PROTEIN, PUTATIVE (AFU_ORTHOLOGUE AFUA_3G10980)-RELATED"/>
    <property type="match status" value="1"/>
</dbReference>
<name>A0A2L0ETA8_SORCE</name>
<gene>
    <name evidence="2" type="ORF">SOCE26_039470</name>
</gene>
<protein>
    <recommendedName>
        <fullName evidence="1">VanZ-like domain-containing protein</fullName>
    </recommendedName>
</protein>
<evidence type="ECO:0000313" key="2">
    <source>
        <dbReference type="EMBL" id="AUX42514.1"/>
    </source>
</evidence>
<organism evidence="2 3">
    <name type="scientific">Sorangium cellulosum</name>
    <name type="common">Polyangium cellulosum</name>
    <dbReference type="NCBI Taxonomy" id="56"/>
    <lineage>
        <taxon>Bacteria</taxon>
        <taxon>Pseudomonadati</taxon>
        <taxon>Myxococcota</taxon>
        <taxon>Polyangia</taxon>
        <taxon>Polyangiales</taxon>
        <taxon>Polyangiaceae</taxon>
        <taxon>Sorangium</taxon>
    </lineage>
</organism>